<dbReference type="Gene3D" id="3.30.70.920">
    <property type="match status" value="1"/>
</dbReference>
<evidence type="ECO:0000256" key="4">
    <source>
        <dbReference type="ARBA" id="ARBA00023163"/>
    </source>
</evidence>
<proteinExistence type="predicted"/>
<protein>
    <recommendedName>
        <fullName evidence="5">Leucine-responsive regulatory protein</fullName>
    </recommendedName>
</protein>
<dbReference type="InterPro" id="IPR036390">
    <property type="entry name" value="WH_DNA-bd_sf"/>
</dbReference>
<organism evidence="7 8">
    <name type="scientific">Thalassotalea nanhaiensis</name>
    <dbReference type="NCBI Taxonomy" id="3065648"/>
    <lineage>
        <taxon>Bacteria</taxon>
        <taxon>Pseudomonadati</taxon>
        <taxon>Pseudomonadota</taxon>
        <taxon>Gammaproteobacteria</taxon>
        <taxon>Alteromonadales</taxon>
        <taxon>Colwelliaceae</taxon>
        <taxon>Thalassotalea</taxon>
    </lineage>
</organism>
<keyword evidence="3" id="KW-0010">Activator</keyword>
<evidence type="ECO:0000256" key="1">
    <source>
        <dbReference type="ARBA" id="ARBA00023015"/>
    </source>
</evidence>
<reference evidence="8" key="1">
    <citation type="submission" date="2023-09" db="EMBL/GenBank/DDBJ databases">
        <authorList>
            <person name="Li S."/>
            <person name="Li X."/>
            <person name="Zhang C."/>
            <person name="Zhao Z."/>
        </authorList>
    </citation>
    <scope>NUCLEOTIDE SEQUENCE [LARGE SCALE GENOMIC DNA]</scope>
    <source>
        <strain evidence="8">SQ345</strain>
    </source>
</reference>
<dbReference type="PROSITE" id="PS00519">
    <property type="entry name" value="HTH_ASNC_1"/>
    <property type="match status" value="1"/>
</dbReference>
<evidence type="ECO:0000256" key="3">
    <source>
        <dbReference type="ARBA" id="ARBA00023159"/>
    </source>
</evidence>
<keyword evidence="2" id="KW-0238">DNA-binding</keyword>
<dbReference type="EMBL" id="CP134146">
    <property type="protein sequence ID" value="WNC67994.1"/>
    <property type="molecule type" value="Genomic_DNA"/>
</dbReference>
<name>A0ABY9TGT3_9GAMM</name>
<dbReference type="Gene3D" id="1.10.10.10">
    <property type="entry name" value="Winged helix-like DNA-binding domain superfamily/Winged helix DNA-binding domain"/>
    <property type="match status" value="1"/>
</dbReference>
<evidence type="ECO:0000256" key="2">
    <source>
        <dbReference type="ARBA" id="ARBA00023125"/>
    </source>
</evidence>
<dbReference type="PANTHER" id="PTHR30154">
    <property type="entry name" value="LEUCINE-RESPONSIVE REGULATORY PROTEIN"/>
    <property type="match status" value="1"/>
</dbReference>
<dbReference type="InterPro" id="IPR019887">
    <property type="entry name" value="Tscrpt_reg_AsnC/Lrp_C"/>
</dbReference>
<keyword evidence="8" id="KW-1185">Reference proteome</keyword>
<evidence type="ECO:0000259" key="6">
    <source>
        <dbReference type="PROSITE" id="PS50956"/>
    </source>
</evidence>
<sequence length="159" mass="17987">MSYKSRTLDRIDLTILDTLQRQGRISNVELAKQVNLSPSPCLDRVKRLENEGFIKRYGAVLDAQLLNVGMSAFIQVTLDRTTADVFNQFRDEVVNIKEVAECHMVAGGFDYLLKLRVVDMNNYRDVLGMIVELPGVSQTHTYVVIENVKEDLGLPVLDN</sequence>
<gene>
    <name evidence="7" type="ORF">RI845_15900</name>
</gene>
<dbReference type="InterPro" id="IPR036388">
    <property type="entry name" value="WH-like_DNA-bd_sf"/>
</dbReference>
<dbReference type="RefSeq" id="WP_348387152.1">
    <property type="nucleotide sequence ID" value="NZ_CP134146.1"/>
</dbReference>
<evidence type="ECO:0000313" key="7">
    <source>
        <dbReference type="EMBL" id="WNC67994.1"/>
    </source>
</evidence>
<dbReference type="SUPFAM" id="SSF54909">
    <property type="entry name" value="Dimeric alpha+beta barrel"/>
    <property type="match status" value="1"/>
</dbReference>
<evidence type="ECO:0000313" key="8">
    <source>
        <dbReference type="Proteomes" id="UP001248581"/>
    </source>
</evidence>
<dbReference type="InterPro" id="IPR019885">
    <property type="entry name" value="Tscrpt_reg_HTH_AsnC-type_CS"/>
</dbReference>
<dbReference type="CDD" id="cd00090">
    <property type="entry name" value="HTH_ARSR"/>
    <property type="match status" value="1"/>
</dbReference>
<feature type="domain" description="HTH asnC-type" evidence="6">
    <location>
        <begin position="8"/>
        <end position="69"/>
    </location>
</feature>
<dbReference type="InterPro" id="IPR019888">
    <property type="entry name" value="Tscrpt_reg_AsnC-like"/>
</dbReference>
<dbReference type="SUPFAM" id="SSF46785">
    <property type="entry name" value="Winged helix' DNA-binding domain"/>
    <property type="match status" value="1"/>
</dbReference>
<dbReference type="Proteomes" id="UP001248581">
    <property type="component" value="Chromosome"/>
</dbReference>
<dbReference type="Pfam" id="PF01037">
    <property type="entry name" value="AsnC_trans_reg"/>
    <property type="match status" value="1"/>
</dbReference>
<dbReference type="PROSITE" id="PS50956">
    <property type="entry name" value="HTH_ASNC_2"/>
    <property type="match status" value="1"/>
</dbReference>
<dbReference type="InterPro" id="IPR011991">
    <property type="entry name" value="ArsR-like_HTH"/>
</dbReference>
<dbReference type="Pfam" id="PF13412">
    <property type="entry name" value="HTH_24"/>
    <property type="match status" value="1"/>
</dbReference>
<keyword evidence="1" id="KW-0805">Transcription regulation</keyword>
<dbReference type="SMART" id="SM00344">
    <property type="entry name" value="HTH_ASNC"/>
    <property type="match status" value="1"/>
</dbReference>
<dbReference type="InterPro" id="IPR000485">
    <property type="entry name" value="AsnC-type_HTH_dom"/>
</dbReference>
<dbReference type="PRINTS" id="PR00033">
    <property type="entry name" value="HTHASNC"/>
</dbReference>
<dbReference type="InterPro" id="IPR011008">
    <property type="entry name" value="Dimeric_a/b-barrel"/>
</dbReference>
<accession>A0ABY9TGT3</accession>
<evidence type="ECO:0000256" key="5">
    <source>
        <dbReference type="ARBA" id="ARBA00039227"/>
    </source>
</evidence>
<dbReference type="PANTHER" id="PTHR30154:SF0">
    <property type="entry name" value="LEUCINE-RESPONSIVE REGULATORY PROTEIN"/>
    <property type="match status" value="1"/>
</dbReference>
<keyword evidence="4" id="KW-0804">Transcription</keyword>